<sequence length="388" mass="44850">MATLGDIGVAATINIITAIIFLLAFAILRIQPFNDRVYFPKWYLKGIRSSPLHSGALVSKFVNVNLGSYLRFLNWMPAALKMPEPELIDHAGLDSAVYLRIYLIGLKIFVPIALLAWSILVPVNWTSDGLQLAKLRNVTSSDIDKLSISNIERGSERFWTHLVMAYAFTFWTCYVLMKEYEKVASMRLSFLQSEQRRPDQFTVLVRNVPSDPDESISESVEHYFLVNHPDHYLTHQVVYNANDLADLVEKKRSTQNWLDYNQLKYTRNQDQRPRIKTGFLGLWGEKVDAIDHYVAEIEKLNDQVSVTIFSYHYKKTSRILREKIVGISSEYRYSDAIPTKYVVGNNSSEFLFSSEIPRNFPTEFRGNKFPRKFRGSLVCRKSPRNIPR</sequence>
<keyword evidence="1" id="KW-0812">Transmembrane</keyword>
<dbReference type="eggNOG" id="KOG1134">
    <property type="taxonomic scope" value="Eukaryota"/>
</dbReference>
<keyword evidence="5" id="KW-1185">Reference proteome</keyword>
<keyword evidence="1" id="KW-0472">Membrane</keyword>
<proteinExistence type="predicted"/>
<dbReference type="Pfam" id="PF14703">
    <property type="entry name" value="PHM7_cyt"/>
    <property type="match status" value="1"/>
</dbReference>
<dbReference type="InterPro" id="IPR027815">
    <property type="entry name" value="CSC1/OSCA1-like_cyt"/>
</dbReference>
<dbReference type="GO" id="GO:0005886">
    <property type="term" value="C:plasma membrane"/>
    <property type="evidence" value="ECO:0007669"/>
    <property type="project" value="TreeGrafter"/>
</dbReference>
<keyword evidence="1" id="KW-1133">Transmembrane helix</keyword>
<dbReference type="GO" id="GO:0005227">
    <property type="term" value="F:calcium-activated cation channel activity"/>
    <property type="evidence" value="ECO:0007669"/>
    <property type="project" value="InterPro"/>
</dbReference>
<evidence type="ECO:0008006" key="6">
    <source>
        <dbReference type="Google" id="ProtNLM"/>
    </source>
</evidence>
<feature type="transmembrane region" description="Helical" evidence="1">
    <location>
        <begin position="6"/>
        <end position="28"/>
    </location>
</feature>
<dbReference type="AlphaFoldDB" id="A0A0D3C9S5"/>
<dbReference type="InterPro" id="IPR032880">
    <property type="entry name" value="CSC1/OSCA1-like_N"/>
</dbReference>
<dbReference type="InterPro" id="IPR045122">
    <property type="entry name" value="Csc1-like"/>
</dbReference>
<evidence type="ECO:0000259" key="2">
    <source>
        <dbReference type="Pfam" id="PF13967"/>
    </source>
</evidence>
<evidence type="ECO:0000259" key="3">
    <source>
        <dbReference type="Pfam" id="PF14703"/>
    </source>
</evidence>
<reference evidence="4 5" key="1">
    <citation type="journal article" date="2014" name="Genome Biol.">
        <title>Transcriptome and methylome profiling reveals relics of genome dominance in the mesopolyploid Brassica oleracea.</title>
        <authorList>
            <person name="Parkin I.A."/>
            <person name="Koh C."/>
            <person name="Tang H."/>
            <person name="Robinson S.J."/>
            <person name="Kagale S."/>
            <person name="Clarke W.E."/>
            <person name="Town C.D."/>
            <person name="Nixon J."/>
            <person name="Krishnakumar V."/>
            <person name="Bidwell S.L."/>
            <person name="Denoeud F."/>
            <person name="Belcram H."/>
            <person name="Links M.G."/>
            <person name="Just J."/>
            <person name="Clarke C."/>
            <person name="Bender T."/>
            <person name="Huebert T."/>
            <person name="Mason A.S."/>
            <person name="Pires J.C."/>
            <person name="Barker G."/>
            <person name="Moore J."/>
            <person name="Walley P.G."/>
            <person name="Manoli S."/>
            <person name="Batley J."/>
            <person name="Edwards D."/>
            <person name="Nelson M.N."/>
            <person name="Wang X."/>
            <person name="Paterson A.H."/>
            <person name="King G."/>
            <person name="Bancroft I."/>
            <person name="Chalhoub B."/>
            <person name="Sharpe A.G."/>
        </authorList>
    </citation>
    <scope>NUCLEOTIDE SEQUENCE</scope>
    <source>
        <strain evidence="4 5">cv. TO1000</strain>
    </source>
</reference>
<organism evidence="4 5">
    <name type="scientific">Brassica oleracea var. oleracea</name>
    <dbReference type="NCBI Taxonomy" id="109376"/>
    <lineage>
        <taxon>Eukaryota</taxon>
        <taxon>Viridiplantae</taxon>
        <taxon>Streptophyta</taxon>
        <taxon>Embryophyta</taxon>
        <taxon>Tracheophyta</taxon>
        <taxon>Spermatophyta</taxon>
        <taxon>Magnoliopsida</taxon>
        <taxon>eudicotyledons</taxon>
        <taxon>Gunneridae</taxon>
        <taxon>Pentapetalae</taxon>
        <taxon>rosids</taxon>
        <taxon>malvids</taxon>
        <taxon>Brassicales</taxon>
        <taxon>Brassicaceae</taxon>
        <taxon>Brassiceae</taxon>
        <taxon>Brassica</taxon>
    </lineage>
</organism>
<accession>A0A0D3C9S5</accession>
<dbReference type="PANTHER" id="PTHR13018:SF105">
    <property type="entry name" value="BNAC05G09770D PROTEIN"/>
    <property type="match status" value="1"/>
</dbReference>
<feature type="transmembrane region" description="Helical" evidence="1">
    <location>
        <begin position="158"/>
        <end position="177"/>
    </location>
</feature>
<evidence type="ECO:0000256" key="1">
    <source>
        <dbReference type="SAM" id="Phobius"/>
    </source>
</evidence>
<evidence type="ECO:0000313" key="5">
    <source>
        <dbReference type="Proteomes" id="UP000032141"/>
    </source>
</evidence>
<dbReference type="Gramene" id="Bo5g017390.1">
    <property type="protein sequence ID" value="Bo5g017390.1"/>
    <property type="gene ID" value="Bo5g017390"/>
</dbReference>
<dbReference type="Pfam" id="PF13967">
    <property type="entry name" value="RSN1_TM"/>
    <property type="match status" value="1"/>
</dbReference>
<name>A0A0D3C9S5_BRAOL</name>
<feature type="domain" description="CSC1/OSCA1-like N-terminal transmembrane" evidence="2">
    <location>
        <begin position="7"/>
        <end position="179"/>
    </location>
</feature>
<feature type="transmembrane region" description="Helical" evidence="1">
    <location>
        <begin position="101"/>
        <end position="120"/>
    </location>
</feature>
<dbReference type="HOGENOM" id="CLU_002458_6_0_1"/>
<dbReference type="OMA" id="TIFSYHY"/>
<dbReference type="PANTHER" id="PTHR13018">
    <property type="entry name" value="PROBABLE MEMBRANE PROTEIN DUF221-RELATED"/>
    <property type="match status" value="1"/>
</dbReference>
<reference evidence="4" key="2">
    <citation type="submission" date="2015-03" db="UniProtKB">
        <authorList>
            <consortium name="EnsemblPlants"/>
        </authorList>
    </citation>
    <scope>IDENTIFICATION</scope>
</reference>
<protein>
    <recommendedName>
        <fullName evidence="6">CSC1/OSCA1-like N-terminal transmembrane domain-containing protein</fullName>
    </recommendedName>
</protein>
<dbReference type="EnsemblPlants" id="Bo5g017390.1">
    <property type="protein sequence ID" value="Bo5g017390.1"/>
    <property type="gene ID" value="Bo5g017390"/>
</dbReference>
<feature type="domain" description="CSC1/OSCA1-like cytosolic" evidence="3">
    <location>
        <begin position="200"/>
        <end position="315"/>
    </location>
</feature>
<evidence type="ECO:0000313" key="4">
    <source>
        <dbReference type="EnsemblPlants" id="Bo5g017390.1"/>
    </source>
</evidence>
<dbReference type="Proteomes" id="UP000032141">
    <property type="component" value="Chromosome C5"/>
</dbReference>